<feature type="transmembrane region" description="Helical" evidence="1">
    <location>
        <begin position="108"/>
        <end position="131"/>
    </location>
</feature>
<keyword evidence="1" id="KW-0812">Transmembrane</keyword>
<dbReference type="EMBL" id="CP003181">
    <property type="protein sequence ID" value="AHJ62137.1"/>
    <property type="molecule type" value="Genomic_DNA"/>
</dbReference>
<accession>A0AAN0RC34</accession>
<keyword evidence="1" id="KW-1133">Transmembrane helix</keyword>
<reference evidence="3" key="1">
    <citation type="submission" date="2012-06" db="EMBL/GenBank/DDBJ databases">
        <title>Genome analysis of multiple Granulibacter bethesdensis isolates demonstrates substantial genome diversity.</title>
        <authorList>
            <person name="Greenberg D.E."/>
            <person name="Porcella S.F."/>
            <person name="Zarember K."/>
            <person name="Zelazny A.M."/>
            <person name="Bruno D."/>
            <person name="Martens C."/>
            <person name="Barbian K.D."/>
            <person name="Jaske E."/>
            <person name="Holland S.M."/>
        </authorList>
    </citation>
    <scope>NUCLEOTIDE SEQUENCE [LARGE SCALE GENOMIC DNA]</scope>
    <source>
        <strain evidence="3">CGDNIH3</strain>
    </source>
</reference>
<evidence type="ECO:0000313" key="3">
    <source>
        <dbReference type="Proteomes" id="UP000019438"/>
    </source>
</evidence>
<dbReference type="AlphaFoldDB" id="A0AAN0RC34"/>
<gene>
    <name evidence="2" type="ORF">GbCGDNIH3_0370</name>
</gene>
<sequence length="160" mass="17175">MQGVLTRVLVILVIAGMLAQMALMALSRPGEVPRAALERLTGLLLTDPVNVPTDASLREGDCLDASHEADMSVTVPHELMVHMHHGGHVQRDHDQPGHDQHQACSICVFLAMAAALLVMPVLPPLSSGIWVRIVRRVMQPRAPPGSGWLSAYARGPPVPA</sequence>
<organism evidence="2 3">
    <name type="scientific">Granulibacter bethesdensis</name>
    <dbReference type="NCBI Taxonomy" id="364410"/>
    <lineage>
        <taxon>Bacteria</taxon>
        <taxon>Pseudomonadati</taxon>
        <taxon>Pseudomonadota</taxon>
        <taxon>Alphaproteobacteria</taxon>
        <taxon>Acetobacterales</taxon>
        <taxon>Acetobacteraceae</taxon>
        <taxon>Granulibacter</taxon>
    </lineage>
</organism>
<dbReference type="KEGG" id="gbc:GbCGDNIH3_0370"/>
<evidence type="ECO:0000256" key="1">
    <source>
        <dbReference type="SAM" id="Phobius"/>
    </source>
</evidence>
<evidence type="ECO:0000313" key="2">
    <source>
        <dbReference type="EMBL" id="AHJ62137.1"/>
    </source>
</evidence>
<proteinExistence type="predicted"/>
<protein>
    <submittedName>
        <fullName evidence="2">Secreted protein</fullName>
    </submittedName>
</protein>
<dbReference type="Proteomes" id="UP000019438">
    <property type="component" value="Chromosome"/>
</dbReference>
<name>A0AAN0RC34_9PROT</name>
<keyword evidence="1" id="KW-0472">Membrane</keyword>